<dbReference type="Gene3D" id="2.60.420.10">
    <property type="entry name" value="Maltose phosphorylase, domain 3"/>
    <property type="match status" value="1"/>
</dbReference>
<keyword evidence="1" id="KW-0732">Signal</keyword>
<dbReference type="GO" id="GO:0003824">
    <property type="term" value="F:catalytic activity"/>
    <property type="evidence" value="ECO:0007669"/>
    <property type="project" value="UniProtKB-ARBA"/>
</dbReference>
<reference evidence="3" key="2">
    <citation type="journal article" date="2023" name="IMA Fungus">
        <title>Comparative genomic study of the Penicillium genus elucidates a diverse pangenome and 15 lateral gene transfer events.</title>
        <authorList>
            <person name="Petersen C."/>
            <person name="Sorensen T."/>
            <person name="Nielsen M.R."/>
            <person name="Sondergaard T.E."/>
            <person name="Sorensen J.L."/>
            <person name="Fitzpatrick D.A."/>
            <person name="Frisvad J.C."/>
            <person name="Nielsen K.L."/>
        </authorList>
    </citation>
    <scope>NUCLEOTIDE SEQUENCE</scope>
    <source>
        <strain evidence="3">IBT 35673</strain>
    </source>
</reference>
<organism evidence="3 4">
    <name type="scientific">Penicillium brevicompactum</name>
    <dbReference type="NCBI Taxonomy" id="5074"/>
    <lineage>
        <taxon>Eukaryota</taxon>
        <taxon>Fungi</taxon>
        <taxon>Dikarya</taxon>
        <taxon>Ascomycota</taxon>
        <taxon>Pezizomycotina</taxon>
        <taxon>Eurotiomycetes</taxon>
        <taxon>Eurotiomycetidae</taxon>
        <taxon>Eurotiales</taxon>
        <taxon>Aspergillaceae</taxon>
        <taxon>Penicillium</taxon>
    </lineage>
</organism>
<feature type="domain" description="Alpha-L-rhamnosidase C-terminal" evidence="2">
    <location>
        <begin position="728"/>
        <end position="799"/>
    </location>
</feature>
<dbReference type="EMBL" id="JAPZBQ010000006">
    <property type="protein sequence ID" value="KAJ5322619.1"/>
    <property type="molecule type" value="Genomic_DNA"/>
</dbReference>
<dbReference type="SUPFAM" id="SSF48208">
    <property type="entry name" value="Six-hairpin glycosidases"/>
    <property type="match status" value="1"/>
</dbReference>
<dbReference type="InterPro" id="IPR012341">
    <property type="entry name" value="6hp_glycosidase-like_sf"/>
</dbReference>
<proteinExistence type="predicted"/>
<dbReference type="Proteomes" id="UP001147695">
    <property type="component" value="Unassembled WGS sequence"/>
</dbReference>
<sequence>MWLAKSLTILAAGTSLAEAITNKSLYKPSTWTQDNQTQVLPVHNETVFRLSSNGSSPSIVILDYGKDVEGIPTFRVSQRHGDTSRFEITYSETLSLLDSYMGDGPLTLAAAMDTYRVNRYNITATGLYKNELVQGGLRYQKLNLSTAGEIEISHPGLIPTTDVTPISQIPGSFNCSDSELTRIWQTGARTVQLSELPAHSVPEFWKITPDGAFVHSAAPQPWAGSDLASTLMQYTLRFSAKPTAGGFGFTVLSDTLGSGIYIFVDAEHRLISAHAGSTERDSAPLASMKLNSTVSYGTWHNVIADVNMTDITISMDGHLALKFSQTSSFLGSFGLGASFGQAVYYSNVSLTTGGREIYKSSLTDRSALNDFLLGTNPLPVLVDGSRRDRIAYAGDLETAALSSFASTNGRKFVNGTLELVGSFQLTPGFFAPTAKIQQLPRTEEIQANITGLIGYSFSLAATVGDYYSMTADPGFASRWAPRILRLLDWADSQTVPVQDGMGSNKLLNVSSTLGGGWNYYDPAQSGMVMSFNAIYAFAMQQCLPLLSSADIKNLSTYETRLRDLRHAINTHFWNEELGAYGLSLSSMGIISQEANALAILANIPSAGNNTRSSASILSAMKRHLSLPASGRPLAFSNSSVSVGFEQKVSPYASGYHLRAALYANDSTTAQNLLTSIWAPMADPAATNYTGCFWETLSPDGTPGLGGSTSLCHAWSSGPTAALSQYVLGVQPVDAGFDTWKVAPQTLELSWAEGLYPTPHGPVAVKWAYDAMGALKMKVSGPVGTQGIVKLPLRPGRTTVDNIRYKVSVSGNSSAITSELTFAVKGGSTFHFQQL</sequence>
<name>A0A9W9Q1I9_PENBR</name>
<evidence type="ECO:0000256" key="1">
    <source>
        <dbReference type="SAM" id="SignalP"/>
    </source>
</evidence>
<dbReference type="Pfam" id="PF17390">
    <property type="entry name" value="Bac_rhamnosid_C"/>
    <property type="match status" value="1"/>
</dbReference>
<gene>
    <name evidence="3" type="ORF">N7452_010908</name>
</gene>
<dbReference type="InterPro" id="IPR008928">
    <property type="entry name" value="6-hairpin_glycosidase_sf"/>
</dbReference>
<dbReference type="AlphaFoldDB" id="A0A9W9Q1I9"/>
<reference evidence="3" key="1">
    <citation type="submission" date="2022-12" db="EMBL/GenBank/DDBJ databases">
        <authorList>
            <person name="Petersen C."/>
        </authorList>
    </citation>
    <scope>NUCLEOTIDE SEQUENCE</scope>
    <source>
        <strain evidence="3">IBT 35673</strain>
    </source>
</reference>
<evidence type="ECO:0000313" key="4">
    <source>
        <dbReference type="Proteomes" id="UP001147695"/>
    </source>
</evidence>
<dbReference type="PANTHER" id="PTHR34987:SF4">
    <property type="entry name" value="ALPHA-L-RHAMNOSIDASE C-TERMINAL DOMAIN-CONTAINING PROTEIN"/>
    <property type="match status" value="1"/>
</dbReference>
<feature type="chain" id="PRO_5040789071" evidence="1">
    <location>
        <begin position="20"/>
        <end position="834"/>
    </location>
</feature>
<dbReference type="PANTHER" id="PTHR34987">
    <property type="entry name" value="C, PUTATIVE (AFU_ORTHOLOGUE AFUA_3G02880)-RELATED"/>
    <property type="match status" value="1"/>
</dbReference>
<dbReference type="GO" id="GO:0005975">
    <property type="term" value="P:carbohydrate metabolic process"/>
    <property type="evidence" value="ECO:0007669"/>
    <property type="project" value="InterPro"/>
</dbReference>
<dbReference type="Gene3D" id="2.60.120.560">
    <property type="entry name" value="Exo-inulinase, domain 1"/>
    <property type="match status" value="1"/>
</dbReference>
<accession>A0A9W9Q1I9</accession>
<protein>
    <submittedName>
        <fullName evidence="3">Bacterial alpha-L-rhamnosidase domain protein</fullName>
    </submittedName>
</protein>
<dbReference type="Gene3D" id="1.50.10.10">
    <property type="match status" value="1"/>
</dbReference>
<dbReference type="InterPro" id="IPR035398">
    <property type="entry name" value="Bac_rhamnosid_C"/>
</dbReference>
<evidence type="ECO:0000313" key="3">
    <source>
        <dbReference type="EMBL" id="KAJ5322619.1"/>
    </source>
</evidence>
<evidence type="ECO:0000259" key="2">
    <source>
        <dbReference type="Pfam" id="PF17390"/>
    </source>
</evidence>
<comment type="caution">
    <text evidence="3">The sequence shown here is derived from an EMBL/GenBank/DDBJ whole genome shotgun (WGS) entry which is preliminary data.</text>
</comment>
<feature type="signal peptide" evidence="1">
    <location>
        <begin position="1"/>
        <end position="19"/>
    </location>
</feature>